<dbReference type="InterPro" id="IPR006638">
    <property type="entry name" value="Elp3/MiaA/NifB-like_rSAM"/>
</dbReference>
<gene>
    <name evidence="10" type="ORF">A3K52_02400</name>
</gene>
<dbReference type="SFLD" id="SFLDS00029">
    <property type="entry name" value="Radical_SAM"/>
    <property type="match status" value="1"/>
</dbReference>
<dbReference type="GO" id="GO:0003824">
    <property type="term" value="F:catalytic activity"/>
    <property type="evidence" value="ECO:0007669"/>
    <property type="project" value="InterPro"/>
</dbReference>
<evidence type="ECO:0000259" key="8">
    <source>
        <dbReference type="PROSITE" id="PS51332"/>
    </source>
</evidence>
<dbReference type="EMBL" id="MGBR01000001">
    <property type="protein sequence ID" value="OGK73615.1"/>
    <property type="molecule type" value="Genomic_DNA"/>
</dbReference>
<evidence type="ECO:0000256" key="1">
    <source>
        <dbReference type="ARBA" id="ARBA00001966"/>
    </source>
</evidence>
<dbReference type="Gene3D" id="3.40.50.280">
    <property type="entry name" value="Cobalamin-binding domain"/>
    <property type="match status" value="1"/>
</dbReference>
<comment type="cofactor">
    <cofactor evidence="1">
        <name>[4Fe-4S] cluster</name>
        <dbReference type="ChEBI" id="CHEBI:49883"/>
    </cofactor>
</comment>
<feature type="domain" description="B12-binding" evidence="8">
    <location>
        <begin position="4"/>
        <end position="142"/>
    </location>
</feature>
<accession>A0A1F7L0F8</accession>
<evidence type="ECO:0000313" key="10">
    <source>
        <dbReference type="EMBL" id="OGK73615.1"/>
    </source>
</evidence>
<dbReference type="GO" id="GO:0051539">
    <property type="term" value="F:4 iron, 4 sulfur cluster binding"/>
    <property type="evidence" value="ECO:0007669"/>
    <property type="project" value="UniProtKB-KW"/>
</dbReference>
<dbReference type="Pfam" id="PF02310">
    <property type="entry name" value="B12-binding"/>
    <property type="match status" value="1"/>
</dbReference>
<dbReference type="Gene3D" id="3.80.30.20">
    <property type="entry name" value="tm_1862 like domain"/>
    <property type="match status" value="1"/>
</dbReference>
<keyword evidence="6" id="KW-0408">Iron</keyword>
<evidence type="ECO:0000256" key="3">
    <source>
        <dbReference type="ARBA" id="ARBA00022679"/>
    </source>
</evidence>
<evidence type="ECO:0008006" key="12">
    <source>
        <dbReference type="Google" id="ProtNLM"/>
    </source>
</evidence>
<evidence type="ECO:0000259" key="9">
    <source>
        <dbReference type="PROSITE" id="PS51918"/>
    </source>
</evidence>
<dbReference type="InterPro" id="IPR051198">
    <property type="entry name" value="BchE-like"/>
</dbReference>
<dbReference type="SUPFAM" id="SSF102114">
    <property type="entry name" value="Radical SAM enzymes"/>
    <property type="match status" value="1"/>
</dbReference>
<comment type="caution">
    <text evidence="10">The sequence shown here is derived from an EMBL/GenBank/DDBJ whole genome shotgun (WGS) entry which is preliminary data.</text>
</comment>
<feature type="domain" description="Radical SAM core" evidence="9">
    <location>
        <begin position="192"/>
        <end position="403"/>
    </location>
</feature>
<keyword evidence="3" id="KW-0808">Transferase</keyword>
<organism evidence="10 11">
    <name type="scientific">Candidatus Roizmanbacteria bacterium RIFOXYD1_FULL_38_12</name>
    <dbReference type="NCBI Taxonomy" id="1802093"/>
    <lineage>
        <taxon>Bacteria</taxon>
        <taxon>Candidatus Roizmaniibacteriota</taxon>
    </lineage>
</organism>
<dbReference type="PANTHER" id="PTHR43409:SF7">
    <property type="entry name" value="BLL1977 PROTEIN"/>
    <property type="match status" value="1"/>
</dbReference>
<evidence type="ECO:0000256" key="5">
    <source>
        <dbReference type="ARBA" id="ARBA00022723"/>
    </source>
</evidence>
<dbReference type="InterPro" id="IPR034466">
    <property type="entry name" value="Methyltransferase_Class_B"/>
</dbReference>
<dbReference type="PROSITE" id="PS51918">
    <property type="entry name" value="RADICAL_SAM"/>
    <property type="match status" value="1"/>
</dbReference>
<evidence type="ECO:0000256" key="6">
    <source>
        <dbReference type="ARBA" id="ARBA00023004"/>
    </source>
</evidence>
<dbReference type="CDD" id="cd02068">
    <property type="entry name" value="radical_SAM_B12_BD"/>
    <property type="match status" value="1"/>
</dbReference>
<reference evidence="10 11" key="1">
    <citation type="journal article" date="2016" name="Nat. Commun.">
        <title>Thousands of microbial genomes shed light on interconnected biogeochemical processes in an aquifer system.</title>
        <authorList>
            <person name="Anantharaman K."/>
            <person name="Brown C.T."/>
            <person name="Hug L.A."/>
            <person name="Sharon I."/>
            <person name="Castelle C.J."/>
            <person name="Probst A.J."/>
            <person name="Thomas B.C."/>
            <person name="Singh A."/>
            <person name="Wilkins M.J."/>
            <person name="Karaoz U."/>
            <person name="Brodie E.L."/>
            <person name="Williams K.H."/>
            <person name="Hubbard S.S."/>
            <person name="Banfield J.F."/>
        </authorList>
    </citation>
    <scope>NUCLEOTIDE SEQUENCE [LARGE SCALE GENOMIC DNA]</scope>
</reference>
<dbReference type="GO" id="GO:0046872">
    <property type="term" value="F:metal ion binding"/>
    <property type="evidence" value="ECO:0007669"/>
    <property type="project" value="UniProtKB-KW"/>
</dbReference>
<dbReference type="CDD" id="cd01335">
    <property type="entry name" value="Radical_SAM"/>
    <property type="match status" value="1"/>
</dbReference>
<dbReference type="InterPro" id="IPR058240">
    <property type="entry name" value="rSAM_sf"/>
</dbReference>
<dbReference type="SFLD" id="SFLDG01082">
    <property type="entry name" value="B12-binding_domain_containing"/>
    <property type="match status" value="1"/>
</dbReference>
<dbReference type="Pfam" id="PF04055">
    <property type="entry name" value="Radical_SAM"/>
    <property type="match status" value="1"/>
</dbReference>
<dbReference type="InterPro" id="IPR007197">
    <property type="entry name" value="rSAM"/>
</dbReference>
<sequence>MKYRRILLVNPPKVDQGGYKPSPLGLLYLAAYLQKHCPQAQVRVTDGAIQGKEAVLQTCRSFRPDLIGISILTPGRHQGLHIATEIKRLLPRSKTIFGNVHATIMWKQLMSQYKQVDYIARGEGEQTLYELVVGKPTSSIKGLVWRSRKKILKNIDRPMIVDLNKLPFPAWDLVDPLMYPARGEGLINDIDLAKEVRFPVIFSRGCMGACTFCSSWMIWKGYRYRNGKLVADEIEMLCKRYNAKHFVFQDDTLTGNQKEIISFCKEIIKRKLKVAIYGTTRVDKVNLKMLNYMKKAGFYELSFGIESGSPAMLLKINKRTDIQLIKKAVDLTRKAHIKVNALMMYGLPRETNEDRILSKKLIKNINPDEVGTVGAVWIFPGTALYEQAKQAKLLDDSFWLGPKPYYIYRGGIGEDKIDRKQQIVDEIHLYFSHTRAYKMWHYVTSHALRTLHKLQN</sequence>
<dbReference type="GO" id="GO:0031419">
    <property type="term" value="F:cobalamin binding"/>
    <property type="evidence" value="ECO:0007669"/>
    <property type="project" value="InterPro"/>
</dbReference>
<name>A0A1F7L0F8_9BACT</name>
<evidence type="ECO:0000256" key="4">
    <source>
        <dbReference type="ARBA" id="ARBA00022691"/>
    </source>
</evidence>
<dbReference type="AlphaFoldDB" id="A0A1F7L0F8"/>
<dbReference type="Proteomes" id="UP000177050">
    <property type="component" value="Unassembled WGS sequence"/>
</dbReference>
<dbReference type="PANTHER" id="PTHR43409">
    <property type="entry name" value="ANAEROBIC MAGNESIUM-PROTOPORPHYRIN IX MONOMETHYL ESTER CYCLASE-RELATED"/>
    <property type="match status" value="1"/>
</dbReference>
<keyword evidence="7" id="KW-0411">Iron-sulfur</keyword>
<dbReference type="InterPro" id="IPR006158">
    <property type="entry name" value="Cobalamin-bd"/>
</dbReference>
<evidence type="ECO:0000256" key="7">
    <source>
        <dbReference type="ARBA" id="ARBA00023014"/>
    </source>
</evidence>
<protein>
    <recommendedName>
        <fullName evidence="12">B12-binding domain-containing radical SAM protein</fullName>
    </recommendedName>
</protein>
<dbReference type="PROSITE" id="PS51332">
    <property type="entry name" value="B12_BINDING"/>
    <property type="match status" value="1"/>
</dbReference>
<proteinExistence type="predicted"/>
<keyword evidence="2" id="KW-0489">Methyltransferase</keyword>
<keyword evidence="4" id="KW-0949">S-adenosyl-L-methionine</keyword>
<dbReference type="InterPro" id="IPR023404">
    <property type="entry name" value="rSAM_horseshoe"/>
</dbReference>
<dbReference type="SFLD" id="SFLDG01123">
    <property type="entry name" value="methyltransferase_(Class_B)"/>
    <property type="match status" value="1"/>
</dbReference>
<dbReference type="SMART" id="SM00729">
    <property type="entry name" value="Elp3"/>
    <property type="match status" value="1"/>
</dbReference>
<evidence type="ECO:0000313" key="11">
    <source>
        <dbReference type="Proteomes" id="UP000177050"/>
    </source>
</evidence>
<keyword evidence="5" id="KW-0479">Metal-binding</keyword>
<evidence type="ECO:0000256" key="2">
    <source>
        <dbReference type="ARBA" id="ARBA00022603"/>
    </source>
</evidence>